<accession>A0A154PAK0</accession>
<dbReference type="Proteomes" id="UP000076502">
    <property type="component" value="Unassembled WGS sequence"/>
</dbReference>
<organism evidence="1 2">
    <name type="scientific">Dufourea novaeangliae</name>
    <name type="common">Sweat bee</name>
    <dbReference type="NCBI Taxonomy" id="178035"/>
    <lineage>
        <taxon>Eukaryota</taxon>
        <taxon>Metazoa</taxon>
        <taxon>Ecdysozoa</taxon>
        <taxon>Arthropoda</taxon>
        <taxon>Hexapoda</taxon>
        <taxon>Insecta</taxon>
        <taxon>Pterygota</taxon>
        <taxon>Neoptera</taxon>
        <taxon>Endopterygota</taxon>
        <taxon>Hymenoptera</taxon>
        <taxon>Apocrita</taxon>
        <taxon>Aculeata</taxon>
        <taxon>Apoidea</taxon>
        <taxon>Anthophila</taxon>
        <taxon>Halictidae</taxon>
        <taxon>Rophitinae</taxon>
        <taxon>Dufourea</taxon>
    </lineage>
</organism>
<evidence type="ECO:0000313" key="2">
    <source>
        <dbReference type="Proteomes" id="UP000076502"/>
    </source>
</evidence>
<dbReference type="AlphaFoldDB" id="A0A154PAK0"/>
<name>A0A154PAK0_DUFNO</name>
<sequence>MQYQNGSCYMLHPLYTASHLRLSPSIIRLVARIQKKDPWKESYCISGWDGGGRD</sequence>
<evidence type="ECO:0000313" key="1">
    <source>
        <dbReference type="EMBL" id="KZC08929.1"/>
    </source>
</evidence>
<gene>
    <name evidence="1" type="ORF">WN55_00320</name>
</gene>
<dbReference type="EMBL" id="KQ434860">
    <property type="protein sequence ID" value="KZC08929.1"/>
    <property type="molecule type" value="Genomic_DNA"/>
</dbReference>
<protein>
    <submittedName>
        <fullName evidence="1">Uncharacterized protein</fullName>
    </submittedName>
</protein>
<proteinExistence type="predicted"/>
<keyword evidence="2" id="KW-1185">Reference proteome</keyword>
<reference evidence="1 2" key="1">
    <citation type="submission" date="2015-07" db="EMBL/GenBank/DDBJ databases">
        <title>The genome of Dufourea novaeangliae.</title>
        <authorList>
            <person name="Pan H."/>
            <person name="Kapheim K."/>
        </authorList>
    </citation>
    <scope>NUCLEOTIDE SEQUENCE [LARGE SCALE GENOMIC DNA]</scope>
    <source>
        <strain evidence="1">0120121106</strain>
        <tissue evidence="1">Whole body</tissue>
    </source>
</reference>